<accession>A0A8J7RIW9</accession>
<dbReference type="AlphaFoldDB" id="A0A8J7RIW9"/>
<dbReference type="GO" id="GO:0008236">
    <property type="term" value="F:serine-type peptidase activity"/>
    <property type="evidence" value="ECO:0007669"/>
    <property type="project" value="InterPro"/>
</dbReference>
<dbReference type="PANTHER" id="PTHR11731:SF118">
    <property type="entry name" value="BLR1971 PROTEIN"/>
    <property type="match status" value="1"/>
</dbReference>
<dbReference type="InterPro" id="IPR029058">
    <property type="entry name" value="AB_hydrolase_fold"/>
</dbReference>
<dbReference type="SUPFAM" id="SSF82171">
    <property type="entry name" value="DPP6 N-terminal domain-like"/>
    <property type="match status" value="1"/>
</dbReference>
<dbReference type="RefSeq" id="WP_210511509.1">
    <property type="nucleotide sequence ID" value="NZ_JAFIDN010000005.1"/>
</dbReference>
<keyword evidence="4" id="KW-1185">Reference proteome</keyword>
<protein>
    <submittedName>
        <fullName evidence="3">DPP IV N-terminal domain-containing protein</fullName>
    </submittedName>
</protein>
<comment type="caution">
    <text evidence="3">The sequence shown here is derived from an EMBL/GenBank/DDBJ whole genome shotgun (WGS) entry which is preliminary data.</text>
</comment>
<dbReference type="InterPro" id="IPR001375">
    <property type="entry name" value="Peptidase_S9_cat"/>
</dbReference>
<dbReference type="EMBL" id="JAFIDN010000005">
    <property type="protein sequence ID" value="MBP3192610.1"/>
    <property type="molecule type" value="Genomic_DNA"/>
</dbReference>
<dbReference type="PANTHER" id="PTHR11731">
    <property type="entry name" value="PROTEASE FAMILY S9B,C DIPEPTIDYL-PEPTIDASE IV-RELATED"/>
    <property type="match status" value="1"/>
</dbReference>
<evidence type="ECO:0000313" key="4">
    <source>
        <dbReference type="Proteomes" id="UP000673975"/>
    </source>
</evidence>
<dbReference type="Gene3D" id="3.40.50.1820">
    <property type="entry name" value="alpha/beta hydrolase"/>
    <property type="match status" value="1"/>
</dbReference>
<evidence type="ECO:0000313" key="3">
    <source>
        <dbReference type="EMBL" id="MBP3192610.1"/>
    </source>
</evidence>
<organism evidence="3 4">
    <name type="scientific">Natronogracilivirga saccharolytica</name>
    <dbReference type="NCBI Taxonomy" id="2812953"/>
    <lineage>
        <taxon>Bacteria</taxon>
        <taxon>Pseudomonadati</taxon>
        <taxon>Balneolota</taxon>
        <taxon>Balneolia</taxon>
        <taxon>Balneolales</taxon>
        <taxon>Cyclonatronaceae</taxon>
        <taxon>Natronogracilivirga</taxon>
    </lineage>
</organism>
<name>A0A8J7RIW9_9BACT</name>
<gene>
    <name evidence="3" type="ORF">NATSA_08035</name>
</gene>
<dbReference type="InterPro" id="IPR002469">
    <property type="entry name" value="Peptidase_S9B_N"/>
</dbReference>
<dbReference type="GO" id="GO:0006508">
    <property type="term" value="P:proteolysis"/>
    <property type="evidence" value="ECO:0007669"/>
    <property type="project" value="InterPro"/>
</dbReference>
<dbReference type="PROSITE" id="PS51257">
    <property type="entry name" value="PROKAR_LIPOPROTEIN"/>
    <property type="match status" value="1"/>
</dbReference>
<evidence type="ECO:0000259" key="2">
    <source>
        <dbReference type="Pfam" id="PF00930"/>
    </source>
</evidence>
<proteinExistence type="predicted"/>
<reference evidence="3" key="1">
    <citation type="submission" date="2021-02" db="EMBL/GenBank/DDBJ databases">
        <title>Natronogracilivirga saccharolytica gen. nov. sp. nov. a new anaerobic, haloalkiliphilic carbohydrate-fermenting bacterium from soda lake and proposing of Cyclonatronumiaceae fam. nov. in the phylum Balneolaeota.</title>
        <authorList>
            <person name="Zhilina T.N."/>
            <person name="Sorokin D.Y."/>
            <person name="Zavarzina D.G."/>
            <person name="Toshchakov S.V."/>
            <person name="Kublanov I.V."/>
        </authorList>
    </citation>
    <scope>NUCLEOTIDE SEQUENCE</scope>
    <source>
        <strain evidence="3">Z-1702</strain>
    </source>
</reference>
<dbReference type="Pfam" id="PF00326">
    <property type="entry name" value="Peptidase_S9"/>
    <property type="match status" value="1"/>
</dbReference>
<evidence type="ECO:0000259" key="1">
    <source>
        <dbReference type="Pfam" id="PF00326"/>
    </source>
</evidence>
<sequence>MKSVINGNATGVFWQPGAVLIAAMLLFTSCTGAGEVADGDRSAAGHTDAAGGEVLSLSDEDYRRAAALLNSELQSKVLRSNIRPEWIEDDYFWYRTRTDDGYRFYLVDAEGEERRDAFDHERLADSLSSVMDRSVSPGDLPFRTFDFRENRTVIDFESDSKRWECELEEYECRESELPVRPDDSVLSPDGKWAAFIRDYNIWVRDMASGEEHELTEGGEYRYGFGTNSQGWFRSDRPVLHWSPDSRKIATYRLDEREVSEMHLLEMAEDRPVPDSWPYALPGDSIVPMHERVVLDVAEQNKVWLDTDPSHQRTSNCCGLERDGQWADIMWSEDASKMAFVNTSRDYREVDLYIADTESGDVRHVFGEQAGTFFESNLTSRGKPNWRVLFERDQFIWYSRRDEWGHLYLYDLETGGEIGQMTTGDWNVVDVLHVDESDATVHFTGAGLEDDRDPYLKHLYSIHFSGLSDPGDQPEQAIVPAPELLSPEDANHVISASPSGRFYVDEYSSFTEPSVTVLRDKAGSEIMTVEEADIGPLEESDWRMPEPFQVKARDGETDLYGLKYKPSDFDPDESYPVVINIYPGPQIGSVGTRSFSPARRGQTHALAELGFIVIQLDALGTPLRSKSFHTAWYGDMADNGIEDQIAAVQQLAERHTWFDAERLGMYGHSGGGYATMSALLRFPGVFTAGVASAGNMDNRGYTYYWGEKYQGPRVRENDRDTFEDQAIWKKAGELEDHLLLTYGTMDDNVHPNTTLLLVDELIRENKDFDLIVMPNRNHGYANEAYHVRRTWDYFVRHLMQAEPPREFPLGK</sequence>
<dbReference type="Pfam" id="PF00930">
    <property type="entry name" value="DPPIV_N"/>
    <property type="match status" value="1"/>
</dbReference>
<feature type="domain" description="Dipeptidylpeptidase IV N-terminal" evidence="2">
    <location>
        <begin position="183"/>
        <end position="512"/>
    </location>
</feature>
<dbReference type="InterPro" id="IPR050278">
    <property type="entry name" value="Serine_Prot_S9B/DPPIV"/>
</dbReference>
<dbReference type="Proteomes" id="UP000673975">
    <property type="component" value="Unassembled WGS sequence"/>
</dbReference>
<dbReference type="Gene3D" id="2.140.10.30">
    <property type="entry name" value="Dipeptidylpeptidase IV, N-terminal domain"/>
    <property type="match status" value="1"/>
</dbReference>
<dbReference type="SUPFAM" id="SSF53474">
    <property type="entry name" value="alpha/beta-Hydrolases"/>
    <property type="match status" value="1"/>
</dbReference>
<feature type="domain" description="Peptidase S9 prolyl oligopeptidase catalytic" evidence="1">
    <location>
        <begin position="601"/>
        <end position="797"/>
    </location>
</feature>